<evidence type="ECO:0000313" key="4">
    <source>
        <dbReference type="EMBL" id="QXM07344.1"/>
    </source>
</evidence>
<accession>A0ABX8RG06</accession>
<evidence type="ECO:0000256" key="2">
    <source>
        <dbReference type="RuleBase" id="RU003792"/>
    </source>
</evidence>
<keyword evidence="1 2" id="KW-0413">Isomerase</keyword>
<feature type="domain" description="Pseudouridine synthase I TruA alpha/beta" evidence="3">
    <location>
        <begin position="143"/>
        <end position="244"/>
    </location>
</feature>
<dbReference type="PANTHER" id="PTHR11142">
    <property type="entry name" value="PSEUDOURIDYLATE SYNTHASE"/>
    <property type="match status" value="1"/>
</dbReference>
<proteinExistence type="inferred from homology"/>
<comment type="subunit">
    <text evidence="1">Homodimer.</text>
</comment>
<dbReference type="EMBL" id="CP078093">
    <property type="protein sequence ID" value="QXM07344.1"/>
    <property type="molecule type" value="Genomic_DNA"/>
</dbReference>
<gene>
    <name evidence="1 4" type="primary">truA</name>
    <name evidence="4" type="ORF">KVH43_06565</name>
</gene>
<feature type="domain" description="Pseudouridine synthase I TruA alpha/beta" evidence="3">
    <location>
        <begin position="7"/>
        <end position="104"/>
    </location>
</feature>
<dbReference type="NCBIfam" id="TIGR00071">
    <property type="entry name" value="hisT_truA"/>
    <property type="match status" value="1"/>
</dbReference>
<evidence type="ECO:0000256" key="1">
    <source>
        <dbReference type="HAMAP-Rule" id="MF_00171"/>
    </source>
</evidence>
<feature type="active site" description="Nucleophile" evidence="1">
    <location>
        <position position="52"/>
    </location>
</feature>
<comment type="similarity">
    <text evidence="1 2">Belongs to the tRNA pseudouridine synthase TruA family.</text>
</comment>
<dbReference type="GO" id="GO:0160147">
    <property type="term" value="F:tRNA pseudouridine(38-40) synthase activity"/>
    <property type="evidence" value="ECO:0007669"/>
    <property type="project" value="UniProtKB-EC"/>
</dbReference>
<dbReference type="InterPro" id="IPR001406">
    <property type="entry name" value="PsdUridine_synth_TruA"/>
</dbReference>
<reference evidence="4" key="1">
    <citation type="submission" date="2021-07" db="EMBL/GenBank/DDBJ databases">
        <title>Complete genome sequence of Crassaminicella sp. 143-21, isolated from a deep-sea hydrothermal vent.</title>
        <authorList>
            <person name="Li X."/>
        </authorList>
    </citation>
    <scope>NUCLEOTIDE SEQUENCE</scope>
    <source>
        <strain evidence="4">143-21</strain>
    </source>
</reference>
<comment type="function">
    <text evidence="1">Formation of pseudouridine at positions 38, 39 and 40 in the anticodon stem and loop of transfer RNAs.</text>
</comment>
<evidence type="ECO:0000313" key="5">
    <source>
        <dbReference type="Proteomes" id="UP000886818"/>
    </source>
</evidence>
<organism evidence="4 5">
    <name type="scientific">Crassaminicella indica</name>
    <dbReference type="NCBI Taxonomy" id="2855394"/>
    <lineage>
        <taxon>Bacteria</taxon>
        <taxon>Bacillati</taxon>
        <taxon>Bacillota</taxon>
        <taxon>Clostridia</taxon>
        <taxon>Eubacteriales</taxon>
        <taxon>Clostridiaceae</taxon>
        <taxon>Crassaminicella</taxon>
    </lineage>
</organism>
<comment type="catalytic activity">
    <reaction evidence="1 2">
        <text>uridine(38/39/40) in tRNA = pseudouridine(38/39/40) in tRNA</text>
        <dbReference type="Rhea" id="RHEA:22376"/>
        <dbReference type="Rhea" id="RHEA-COMP:10085"/>
        <dbReference type="Rhea" id="RHEA-COMP:10087"/>
        <dbReference type="ChEBI" id="CHEBI:65314"/>
        <dbReference type="ChEBI" id="CHEBI:65315"/>
        <dbReference type="EC" id="5.4.99.12"/>
    </reaction>
</comment>
<dbReference type="Pfam" id="PF01416">
    <property type="entry name" value="PseudoU_synth_1"/>
    <property type="match status" value="2"/>
</dbReference>
<dbReference type="PIRSF" id="PIRSF001430">
    <property type="entry name" value="tRNA_psdUrid_synth"/>
    <property type="match status" value="1"/>
</dbReference>
<sequence length="250" mass="28111">MKNVKLIIEYDGTNFSGWQIQPNARTVQEVIEKSLEKIMKKPVKINGSGRTDAGVHALGQVANFCEKFSIPVEKIPLALNALLPKEISIKNAIEVPKDFHARYNAVGKEYIYKIYNGAIRSPILRNYTYFVPKPLNIEKMKMACDYFVGEHDFKGFMASKSGVVDTIRNIYALQVYKKDEILIIKAIGNGFLYNMVRIIAGTLVDVGIGKIKVEDIPYIIKSGKREKAGHTAPPQGLYLSKVFYQLPIIP</sequence>
<dbReference type="RefSeq" id="WP_218284028.1">
    <property type="nucleotide sequence ID" value="NZ_CP078093.1"/>
</dbReference>
<keyword evidence="5" id="KW-1185">Reference proteome</keyword>
<dbReference type="CDD" id="cd02570">
    <property type="entry name" value="PseudoU_synth_EcTruA"/>
    <property type="match status" value="1"/>
</dbReference>
<dbReference type="InterPro" id="IPR020097">
    <property type="entry name" value="PsdUridine_synth_TruA_a/b_dom"/>
</dbReference>
<dbReference type="EC" id="5.4.99.12" evidence="1"/>
<protein>
    <recommendedName>
        <fullName evidence="1">tRNA pseudouridine synthase A</fullName>
        <ecNumber evidence="1">5.4.99.12</ecNumber>
    </recommendedName>
    <alternativeName>
        <fullName evidence="1">tRNA pseudouridine(38-40) synthase</fullName>
    </alternativeName>
    <alternativeName>
        <fullName evidence="1">tRNA pseudouridylate synthase I</fullName>
    </alternativeName>
    <alternativeName>
        <fullName evidence="1">tRNA-uridine isomerase I</fullName>
    </alternativeName>
</protein>
<dbReference type="Proteomes" id="UP000886818">
    <property type="component" value="Chromosome"/>
</dbReference>
<dbReference type="PANTHER" id="PTHR11142:SF0">
    <property type="entry name" value="TRNA PSEUDOURIDINE SYNTHASE-LIKE 1"/>
    <property type="match status" value="1"/>
</dbReference>
<keyword evidence="1 2" id="KW-0819">tRNA processing</keyword>
<comment type="caution">
    <text evidence="1">Lacks conserved residue(s) required for the propagation of feature annotation.</text>
</comment>
<dbReference type="HAMAP" id="MF_00171">
    <property type="entry name" value="TruA"/>
    <property type="match status" value="1"/>
</dbReference>
<feature type="binding site" evidence="1">
    <location>
        <position position="110"/>
    </location>
    <ligand>
        <name>substrate</name>
    </ligand>
</feature>
<evidence type="ECO:0000259" key="3">
    <source>
        <dbReference type="Pfam" id="PF01416"/>
    </source>
</evidence>
<name>A0ABX8RG06_9CLOT</name>